<comment type="similarity">
    <text evidence="2">Belongs to the FAD-binding oxidoreductase/transferase type 4 family.</text>
</comment>
<dbReference type="Pfam" id="PF01565">
    <property type="entry name" value="FAD_binding_4"/>
    <property type="match status" value="1"/>
</dbReference>
<name>A0A4Q7LTI2_9BURK</name>
<dbReference type="InterPro" id="IPR016167">
    <property type="entry name" value="FAD-bd_PCMH_sub1"/>
</dbReference>
<evidence type="ECO:0000259" key="6">
    <source>
        <dbReference type="PROSITE" id="PS51387"/>
    </source>
</evidence>
<dbReference type="Gene3D" id="3.30.70.2740">
    <property type="match status" value="1"/>
</dbReference>
<dbReference type="GO" id="GO:0071949">
    <property type="term" value="F:FAD binding"/>
    <property type="evidence" value="ECO:0007669"/>
    <property type="project" value="InterPro"/>
</dbReference>
<evidence type="ECO:0000256" key="2">
    <source>
        <dbReference type="ARBA" id="ARBA00008000"/>
    </source>
</evidence>
<dbReference type="Gene3D" id="1.10.45.10">
    <property type="entry name" value="Vanillyl-alcohol Oxidase, Chain A, domain 4"/>
    <property type="match status" value="1"/>
</dbReference>
<keyword evidence="3" id="KW-0285">Flavoprotein</keyword>
<protein>
    <submittedName>
        <fullName evidence="7">FAD/FMN-containing dehydrogenase</fullName>
    </submittedName>
</protein>
<dbReference type="InterPro" id="IPR036318">
    <property type="entry name" value="FAD-bd_PCMH-like_sf"/>
</dbReference>
<sequence>MCGCDWPPDAPPRPRLPAQPDHAGLPVAANALPASALADLRAAIGADHVLTGDALAGRDADGWQVDRRGRYLGRAAAVLRPASTAEVAAVLRIAHAHRLPVVPQGGNTGLVGGSTPDGSGRELVLSLRRIDRIRAVDAANLTLTLEAGCILQTAQDIAAEQGLLLPLSLAAEGSCTIGGNLASNAGGVQVLRHGNARALCLGLEVVTPAGEVWDGLRGLRKDNTGYDLRDLYIGSEGTLGVITAAVLRLHPQPRSTATALARCASAEAAIALLQAALAGSGGALAAFEVMNAASIALVGKHLPQAVPADLPGDLDASQAWTVLLESADASDPDRAQATLEVVLAAAIDDGIVDTAWVAQSLSQSAAFWRLRESIPLAQARDGLNIKHDIALPTSRIPAFISQADAAVQALVPGARHIDFGHWGDGNLHYNVMAPEGVAPADFLARWEGPINTRIFDLLGSHGGTISAEHGIGRLKRDELARRHDPVALALMRRLKQALDPLGIMNPGRVLPM</sequence>
<accession>A0A4Q7LTI2</accession>
<dbReference type="InterPro" id="IPR051264">
    <property type="entry name" value="FAD-oxidored/transferase_4"/>
</dbReference>
<dbReference type="Gene3D" id="3.30.465.10">
    <property type="match status" value="1"/>
</dbReference>
<dbReference type="PROSITE" id="PS51387">
    <property type="entry name" value="FAD_PCMH"/>
    <property type="match status" value="1"/>
</dbReference>
<gene>
    <name evidence="7" type="ORF">EV685_0604</name>
</gene>
<feature type="compositionally biased region" description="Pro residues" evidence="5">
    <location>
        <begin position="8"/>
        <end position="17"/>
    </location>
</feature>
<dbReference type="InterPro" id="IPR016171">
    <property type="entry name" value="Vanillyl_alc_oxidase_C-sub2"/>
</dbReference>
<dbReference type="OrthoDB" id="8522822at2"/>
<dbReference type="PANTHER" id="PTHR43716:SF2">
    <property type="entry name" value="BLL6224 PROTEIN"/>
    <property type="match status" value="1"/>
</dbReference>
<proteinExistence type="inferred from homology"/>
<feature type="region of interest" description="Disordered" evidence="5">
    <location>
        <begin position="1"/>
        <end position="22"/>
    </location>
</feature>
<dbReference type="Pfam" id="PF02913">
    <property type="entry name" value="FAD-oxidase_C"/>
    <property type="match status" value="1"/>
</dbReference>
<evidence type="ECO:0000313" key="8">
    <source>
        <dbReference type="Proteomes" id="UP000293433"/>
    </source>
</evidence>
<dbReference type="AlphaFoldDB" id="A0A4Q7LTI2"/>
<dbReference type="GO" id="GO:0022904">
    <property type="term" value="P:respiratory electron transport chain"/>
    <property type="evidence" value="ECO:0007669"/>
    <property type="project" value="TreeGrafter"/>
</dbReference>
<dbReference type="InterPro" id="IPR016169">
    <property type="entry name" value="FAD-bd_PCMH_sub2"/>
</dbReference>
<organism evidence="7 8">
    <name type="scientific">Sphaerotilus mobilis</name>
    <dbReference type="NCBI Taxonomy" id="47994"/>
    <lineage>
        <taxon>Bacteria</taxon>
        <taxon>Pseudomonadati</taxon>
        <taxon>Pseudomonadota</taxon>
        <taxon>Betaproteobacteria</taxon>
        <taxon>Burkholderiales</taxon>
        <taxon>Sphaerotilaceae</taxon>
        <taxon>Sphaerotilus</taxon>
    </lineage>
</organism>
<dbReference type="PANTHER" id="PTHR43716">
    <property type="entry name" value="D-2-HYDROXYGLUTARATE DEHYDROGENASE, MITOCHONDRIAL"/>
    <property type="match status" value="1"/>
</dbReference>
<evidence type="ECO:0000256" key="3">
    <source>
        <dbReference type="ARBA" id="ARBA00022630"/>
    </source>
</evidence>
<reference evidence="7 8" key="1">
    <citation type="submission" date="2019-02" db="EMBL/GenBank/DDBJ databases">
        <title>Genomic Encyclopedia of Type Strains, Phase IV (KMG-IV): sequencing the most valuable type-strain genomes for metagenomic binning, comparative biology and taxonomic classification.</title>
        <authorList>
            <person name="Goeker M."/>
        </authorList>
    </citation>
    <scope>NUCLEOTIDE SEQUENCE [LARGE SCALE GENOMIC DNA]</scope>
    <source>
        <strain evidence="7 8">DSM 10617</strain>
    </source>
</reference>
<feature type="domain" description="FAD-binding PCMH-type" evidence="6">
    <location>
        <begin position="71"/>
        <end position="252"/>
    </location>
</feature>
<dbReference type="InterPro" id="IPR004113">
    <property type="entry name" value="FAD-bd_oxidored_4_C"/>
</dbReference>
<evidence type="ECO:0000256" key="5">
    <source>
        <dbReference type="SAM" id="MobiDB-lite"/>
    </source>
</evidence>
<comment type="cofactor">
    <cofactor evidence="1">
        <name>FAD</name>
        <dbReference type="ChEBI" id="CHEBI:57692"/>
    </cofactor>
</comment>
<dbReference type="Gene3D" id="3.30.43.10">
    <property type="entry name" value="Uridine Diphospho-n-acetylenolpyruvylglucosamine Reductase, domain 2"/>
    <property type="match status" value="1"/>
</dbReference>
<dbReference type="Proteomes" id="UP000293433">
    <property type="component" value="Unassembled WGS sequence"/>
</dbReference>
<evidence type="ECO:0000256" key="4">
    <source>
        <dbReference type="ARBA" id="ARBA00022827"/>
    </source>
</evidence>
<comment type="caution">
    <text evidence="7">The sequence shown here is derived from an EMBL/GenBank/DDBJ whole genome shotgun (WGS) entry which is preliminary data.</text>
</comment>
<dbReference type="GO" id="GO:0003824">
    <property type="term" value="F:catalytic activity"/>
    <property type="evidence" value="ECO:0007669"/>
    <property type="project" value="InterPro"/>
</dbReference>
<keyword evidence="4" id="KW-0274">FAD</keyword>
<dbReference type="Gene3D" id="3.30.70.2190">
    <property type="match status" value="1"/>
</dbReference>
<dbReference type="InterPro" id="IPR006094">
    <property type="entry name" value="Oxid_FAD_bind_N"/>
</dbReference>
<evidence type="ECO:0000313" key="7">
    <source>
        <dbReference type="EMBL" id="RZS58315.1"/>
    </source>
</evidence>
<dbReference type="EMBL" id="SGWV01000007">
    <property type="protein sequence ID" value="RZS58315.1"/>
    <property type="molecule type" value="Genomic_DNA"/>
</dbReference>
<dbReference type="SUPFAM" id="SSF55103">
    <property type="entry name" value="FAD-linked oxidases, C-terminal domain"/>
    <property type="match status" value="1"/>
</dbReference>
<dbReference type="FunFam" id="1.10.45.10:FF:000001">
    <property type="entry name" value="D-lactate dehydrogenase mitochondrial"/>
    <property type="match status" value="1"/>
</dbReference>
<dbReference type="SUPFAM" id="SSF56176">
    <property type="entry name" value="FAD-binding/transporter-associated domain-like"/>
    <property type="match status" value="1"/>
</dbReference>
<dbReference type="InterPro" id="IPR016164">
    <property type="entry name" value="FAD-linked_Oxase-like_C"/>
</dbReference>
<dbReference type="InterPro" id="IPR016166">
    <property type="entry name" value="FAD-bd_PCMH"/>
</dbReference>
<keyword evidence="8" id="KW-1185">Reference proteome</keyword>
<evidence type="ECO:0000256" key="1">
    <source>
        <dbReference type="ARBA" id="ARBA00001974"/>
    </source>
</evidence>